<dbReference type="AlphaFoldDB" id="A0A6J6M216"/>
<evidence type="ECO:0000259" key="1">
    <source>
        <dbReference type="Pfam" id="PF00174"/>
    </source>
</evidence>
<dbReference type="InterPro" id="IPR036374">
    <property type="entry name" value="OxRdtase_Mopterin-bd_sf"/>
</dbReference>
<name>A0A6J6M216_9ZZZZ</name>
<feature type="domain" description="Oxidoreductase molybdopterin-binding" evidence="1">
    <location>
        <begin position="72"/>
        <end position="216"/>
    </location>
</feature>
<reference evidence="2" key="1">
    <citation type="submission" date="2020-05" db="EMBL/GenBank/DDBJ databases">
        <authorList>
            <person name="Chiriac C."/>
            <person name="Salcher M."/>
            <person name="Ghai R."/>
            <person name="Kavagutti S V."/>
        </authorList>
    </citation>
    <scope>NUCLEOTIDE SEQUENCE</scope>
</reference>
<evidence type="ECO:0000313" key="2">
    <source>
        <dbReference type="EMBL" id="CAB4668036.1"/>
    </source>
</evidence>
<proteinExistence type="predicted"/>
<protein>
    <submittedName>
        <fullName evidence="2">Unannotated protein</fullName>
    </submittedName>
</protein>
<dbReference type="Gene3D" id="3.90.420.10">
    <property type="entry name" value="Oxidoreductase, molybdopterin-binding domain"/>
    <property type="match status" value="1"/>
</dbReference>
<dbReference type="SUPFAM" id="SSF56524">
    <property type="entry name" value="Oxidoreductase molybdopterin-binding domain"/>
    <property type="match status" value="1"/>
</dbReference>
<accession>A0A6J6M216</accession>
<dbReference type="PANTHER" id="PTHR43032">
    <property type="entry name" value="PROTEIN-METHIONINE-SULFOXIDE REDUCTASE"/>
    <property type="match status" value="1"/>
</dbReference>
<dbReference type="Pfam" id="PF00174">
    <property type="entry name" value="Oxidored_molyb"/>
    <property type="match status" value="1"/>
</dbReference>
<gene>
    <name evidence="2" type="ORF">UFOPK2342_00257</name>
</gene>
<dbReference type="PANTHER" id="PTHR43032:SF4">
    <property type="entry name" value="OXIDOREDUCTASE MOLYBDOPTERIN-BINDING DOMAIN-CONTAINING PROTEIN"/>
    <property type="match status" value="1"/>
</dbReference>
<dbReference type="EMBL" id="CAEZXB010000002">
    <property type="protein sequence ID" value="CAB4668036.1"/>
    <property type="molecule type" value="Genomic_DNA"/>
</dbReference>
<organism evidence="2">
    <name type="scientific">freshwater metagenome</name>
    <dbReference type="NCBI Taxonomy" id="449393"/>
    <lineage>
        <taxon>unclassified sequences</taxon>
        <taxon>metagenomes</taxon>
        <taxon>ecological metagenomes</taxon>
    </lineage>
</organism>
<dbReference type="InterPro" id="IPR000572">
    <property type="entry name" value="OxRdtase_Mopterin-bd_dom"/>
</dbReference>
<sequence>MREFTRRGAVALGLVGLTAFAGIKVKDRVAPLTGAAGTGAAGTGAPGSEGAPKPSLYESDGFQYYTVVDKDPLITPAEFSLRIGGLVEKSLTFTFADLQQLPRTRLVRDFQCVTGWRVKKVAWEGVLLRELLNAAGMQASAGALQFTSSDGAYTESLTIEQAMRDDVLVADSLFGKAITPKHGGPVRLFVGAMYGYKSLKWLKEIAGTAEVRPGYWEVRGYDVDAWVGKSNGRSDLPT</sequence>